<dbReference type="InterPro" id="IPR028883">
    <property type="entry name" value="tRNA_aden_deaminase"/>
</dbReference>
<keyword evidence="5 8" id="KW-0378">Hydrolase</keyword>
<dbReference type="eggNOG" id="COG0590">
    <property type="taxonomic scope" value="Bacteria"/>
</dbReference>
<proteinExistence type="inferred from homology"/>
<feature type="binding site" evidence="8">
    <location>
        <position position="76"/>
    </location>
    <ligand>
        <name>Zn(2+)</name>
        <dbReference type="ChEBI" id="CHEBI:29105"/>
        <note>catalytic</note>
    </ligand>
</feature>
<dbReference type="SUPFAM" id="SSF53927">
    <property type="entry name" value="Cytidine deaminase-like"/>
    <property type="match status" value="1"/>
</dbReference>
<comment type="catalytic activity">
    <reaction evidence="7 8">
        <text>adenosine(34) in tRNA + H2O + H(+) = inosine(34) in tRNA + NH4(+)</text>
        <dbReference type="Rhea" id="RHEA:43168"/>
        <dbReference type="Rhea" id="RHEA-COMP:10373"/>
        <dbReference type="Rhea" id="RHEA-COMP:10374"/>
        <dbReference type="ChEBI" id="CHEBI:15377"/>
        <dbReference type="ChEBI" id="CHEBI:15378"/>
        <dbReference type="ChEBI" id="CHEBI:28938"/>
        <dbReference type="ChEBI" id="CHEBI:74411"/>
        <dbReference type="ChEBI" id="CHEBI:82852"/>
        <dbReference type="EC" id="3.5.4.33"/>
    </reaction>
</comment>
<feature type="binding site" evidence="8">
    <location>
        <position position="46"/>
    </location>
    <ligand>
        <name>Zn(2+)</name>
        <dbReference type="ChEBI" id="CHEBI:29105"/>
        <note>catalytic</note>
    </ligand>
</feature>
<dbReference type="InterPro" id="IPR058535">
    <property type="entry name" value="MafB19-deam"/>
</dbReference>
<dbReference type="InterPro" id="IPR016193">
    <property type="entry name" value="Cytidine_deaminase-like"/>
</dbReference>
<evidence type="ECO:0000256" key="8">
    <source>
        <dbReference type="HAMAP-Rule" id="MF_00972"/>
    </source>
</evidence>
<dbReference type="PANTHER" id="PTHR11079:SF202">
    <property type="entry name" value="TRNA-SPECIFIC ADENOSINE DEAMINASE"/>
    <property type="match status" value="1"/>
</dbReference>
<dbReference type="InterPro" id="IPR016192">
    <property type="entry name" value="APOBEC/CMP_deaminase_Zn-bd"/>
</dbReference>
<gene>
    <name evidence="8" type="primary">tadA</name>
    <name evidence="10" type="ORF">CLOSTMETH_00455</name>
</gene>
<dbReference type="GO" id="GO:0002100">
    <property type="term" value="P:tRNA wobble adenosine to inosine editing"/>
    <property type="evidence" value="ECO:0007669"/>
    <property type="project" value="UniProtKB-UniRule"/>
</dbReference>
<dbReference type="HOGENOM" id="CLU_1092836_0_0_9"/>
<feature type="active site" description="Proton donor" evidence="8">
    <location>
        <position position="48"/>
    </location>
</feature>
<dbReference type="InterPro" id="IPR037079">
    <property type="entry name" value="AF2212/PG0164-like_sf"/>
</dbReference>
<evidence type="ECO:0000256" key="6">
    <source>
        <dbReference type="ARBA" id="ARBA00022833"/>
    </source>
</evidence>
<keyword evidence="4 8" id="KW-0479">Metal-binding</keyword>
<dbReference type="GO" id="GO:0052717">
    <property type="term" value="F:tRNA-specific adenosine-34 deaminase activity"/>
    <property type="evidence" value="ECO:0007669"/>
    <property type="project" value="UniProtKB-UniRule"/>
</dbReference>
<keyword evidence="3 8" id="KW-0819">tRNA processing</keyword>
<name>C0E9F6_9FIRM</name>
<dbReference type="NCBIfam" id="NF008113">
    <property type="entry name" value="PRK10860.1"/>
    <property type="match status" value="1"/>
</dbReference>
<feature type="domain" description="CMP/dCMP-type deaminase" evidence="9">
    <location>
        <begin position="1"/>
        <end position="105"/>
    </location>
</feature>
<comment type="cofactor">
    <cofactor evidence="8">
        <name>Zn(2+)</name>
        <dbReference type="ChEBI" id="CHEBI:29105"/>
    </cofactor>
    <text evidence="8">Binds 1 zinc ion per subunit.</text>
</comment>
<accession>C0E9F6</accession>
<evidence type="ECO:0000256" key="3">
    <source>
        <dbReference type="ARBA" id="ARBA00022694"/>
    </source>
</evidence>
<evidence type="ECO:0000256" key="2">
    <source>
        <dbReference type="ARBA" id="ARBA00011738"/>
    </source>
</evidence>
<comment type="function">
    <text evidence="8">Catalyzes the deamination of adenosine to inosine at the wobble position 34 of tRNA(Arg2).</text>
</comment>
<comment type="caution">
    <text evidence="10">The sequence shown here is derived from an EMBL/GenBank/DDBJ whole genome shotgun (WGS) entry which is preliminary data.</text>
</comment>
<sequence length="254" mass="27778">MRLALEQAARAAELGEVPVGAVLVRGGEVVAQAYNRRETDKNALAHAELLAIDQACRALGGWRLFGATLYVTLEPCPMCTGAIINARIDHVVYGAKDQKAGSCGSVIDLTEYPYNHKPQLTGGVLEQECAGMLSQFFQQLRQKKKQQADAAKNNGNPIKEGGVVLNEKVYEFDAVIQKVPEIDGAYVEVPFDVKEEFGKGRVPVFATFDGETYKGSLVRMGTPGHILGVRKKIRKKIKKQPGDTVHVTLREREG</sequence>
<keyword evidence="11" id="KW-1185">Reference proteome</keyword>
<evidence type="ECO:0000313" key="10">
    <source>
        <dbReference type="EMBL" id="EEG31866.1"/>
    </source>
</evidence>
<dbReference type="Pfam" id="PF08922">
    <property type="entry name" value="DUF1905"/>
    <property type="match status" value="1"/>
</dbReference>
<dbReference type="InterPro" id="IPR002125">
    <property type="entry name" value="CMP_dCMP_dom"/>
</dbReference>
<keyword evidence="6 8" id="KW-0862">Zinc</keyword>
<evidence type="ECO:0000256" key="1">
    <source>
        <dbReference type="ARBA" id="ARBA00010669"/>
    </source>
</evidence>
<organism evidence="10 11">
    <name type="scientific">[Clostridium] methylpentosum DSM 5476</name>
    <dbReference type="NCBI Taxonomy" id="537013"/>
    <lineage>
        <taxon>Bacteria</taxon>
        <taxon>Bacillati</taxon>
        <taxon>Bacillota</taxon>
        <taxon>Clostridia</taxon>
        <taxon>Eubacteriales</taxon>
        <taxon>Oscillospiraceae</taxon>
        <taxon>Oscillospiraceae incertae sedis</taxon>
    </lineage>
</organism>
<dbReference type="EMBL" id="ACEC01000020">
    <property type="protein sequence ID" value="EEG31866.1"/>
    <property type="molecule type" value="Genomic_DNA"/>
</dbReference>
<dbReference type="PROSITE" id="PS51747">
    <property type="entry name" value="CYT_DCMP_DEAMINASES_2"/>
    <property type="match status" value="1"/>
</dbReference>
<feature type="binding site" evidence="8">
    <location>
        <position position="79"/>
    </location>
    <ligand>
        <name>Zn(2+)</name>
        <dbReference type="ChEBI" id="CHEBI:29105"/>
        <note>catalytic</note>
    </ligand>
</feature>
<dbReference type="Proteomes" id="UP000003340">
    <property type="component" value="Unassembled WGS sequence"/>
</dbReference>
<dbReference type="PANTHER" id="PTHR11079">
    <property type="entry name" value="CYTOSINE DEAMINASE FAMILY MEMBER"/>
    <property type="match status" value="1"/>
</dbReference>
<evidence type="ECO:0000256" key="7">
    <source>
        <dbReference type="ARBA" id="ARBA00048045"/>
    </source>
</evidence>
<dbReference type="Gene3D" id="3.40.140.10">
    <property type="entry name" value="Cytidine Deaminase, domain 2"/>
    <property type="match status" value="1"/>
</dbReference>
<reference evidence="10 11" key="1">
    <citation type="submission" date="2009-01" db="EMBL/GenBank/DDBJ databases">
        <authorList>
            <person name="Fulton L."/>
            <person name="Clifton S."/>
            <person name="Fulton B."/>
            <person name="Xu J."/>
            <person name="Minx P."/>
            <person name="Pepin K.H."/>
            <person name="Johnson M."/>
            <person name="Bhonagiri V."/>
            <person name="Nash W.E."/>
            <person name="Mardis E.R."/>
            <person name="Wilson R.K."/>
        </authorList>
    </citation>
    <scope>NUCLEOTIDE SEQUENCE [LARGE SCALE GENOMIC DNA]</scope>
    <source>
        <strain evidence="10 11">DSM 5476</strain>
    </source>
</reference>
<comment type="subunit">
    <text evidence="2 8">Homodimer.</text>
</comment>
<comment type="similarity">
    <text evidence="1">Belongs to the cytidine and deoxycytidylate deaminase family. ADAT2 subfamily.</text>
</comment>
<dbReference type="GO" id="GO:0008270">
    <property type="term" value="F:zinc ion binding"/>
    <property type="evidence" value="ECO:0007669"/>
    <property type="project" value="UniProtKB-UniRule"/>
</dbReference>
<evidence type="ECO:0000259" key="9">
    <source>
        <dbReference type="PROSITE" id="PS51747"/>
    </source>
</evidence>
<dbReference type="AlphaFoldDB" id="C0E9F6"/>
<dbReference type="SUPFAM" id="SSF141694">
    <property type="entry name" value="AF2212/PG0164-like"/>
    <property type="match status" value="1"/>
</dbReference>
<evidence type="ECO:0000256" key="4">
    <source>
        <dbReference type="ARBA" id="ARBA00022723"/>
    </source>
</evidence>
<evidence type="ECO:0000256" key="5">
    <source>
        <dbReference type="ARBA" id="ARBA00022801"/>
    </source>
</evidence>
<dbReference type="InterPro" id="IPR015018">
    <property type="entry name" value="DUF1905"/>
</dbReference>
<dbReference type="FunFam" id="3.40.140.10:FF:000005">
    <property type="entry name" value="tRNA-specific adenosine deaminase"/>
    <property type="match status" value="1"/>
</dbReference>
<reference evidence="10 11" key="2">
    <citation type="submission" date="2009-02" db="EMBL/GenBank/DDBJ databases">
        <title>Draft genome sequence of Clostridium methylpentosum (DSM 5476).</title>
        <authorList>
            <person name="Sudarsanam P."/>
            <person name="Ley R."/>
            <person name="Guruge J."/>
            <person name="Turnbaugh P.J."/>
            <person name="Mahowald M."/>
            <person name="Liep D."/>
            <person name="Gordon J."/>
        </authorList>
    </citation>
    <scope>NUCLEOTIDE SEQUENCE [LARGE SCALE GENOMIC DNA]</scope>
    <source>
        <strain evidence="10 11">DSM 5476</strain>
    </source>
</reference>
<dbReference type="Pfam" id="PF14437">
    <property type="entry name" value="MafB19-deam"/>
    <property type="match status" value="1"/>
</dbReference>
<dbReference type="PROSITE" id="PS00903">
    <property type="entry name" value="CYT_DCMP_DEAMINASES_1"/>
    <property type="match status" value="1"/>
</dbReference>
<dbReference type="EC" id="3.5.4.33" evidence="8"/>
<protein>
    <recommendedName>
        <fullName evidence="8">tRNA-specific adenosine deaminase</fullName>
        <ecNumber evidence="8">3.5.4.33</ecNumber>
    </recommendedName>
</protein>
<evidence type="ECO:0000313" key="11">
    <source>
        <dbReference type="Proteomes" id="UP000003340"/>
    </source>
</evidence>
<dbReference type="Gene3D" id="2.40.30.100">
    <property type="entry name" value="AF2212/PG0164-like"/>
    <property type="match status" value="1"/>
</dbReference>
<dbReference type="STRING" id="537013.CLOSTMETH_00455"/>
<dbReference type="HAMAP" id="MF_00972">
    <property type="entry name" value="tRNA_aden_deaminase"/>
    <property type="match status" value="1"/>
</dbReference>
<dbReference type="CDD" id="cd01285">
    <property type="entry name" value="nucleoside_deaminase"/>
    <property type="match status" value="1"/>
</dbReference>